<evidence type="ECO:0000313" key="3">
    <source>
        <dbReference type="Proteomes" id="UP001500037"/>
    </source>
</evidence>
<feature type="domain" description="HTH cro/C1-type" evidence="1">
    <location>
        <begin position="20"/>
        <end position="74"/>
    </location>
</feature>
<name>A0ABN1TF65_9ACTN</name>
<dbReference type="InterPro" id="IPR001387">
    <property type="entry name" value="Cro/C1-type_HTH"/>
</dbReference>
<proteinExistence type="predicted"/>
<dbReference type="SUPFAM" id="SSF47413">
    <property type="entry name" value="lambda repressor-like DNA-binding domains"/>
    <property type="match status" value="1"/>
</dbReference>
<evidence type="ECO:0000313" key="2">
    <source>
        <dbReference type="EMBL" id="GAA1079813.1"/>
    </source>
</evidence>
<gene>
    <name evidence="2" type="ORF">GCM10009665_80190</name>
</gene>
<sequence length="79" mass="8533">MPFLIIAHTVGQVRARGADIRNKRELAGYSLTRFAREVDVSPAHLSRVERGQRGAQPELLARIAAGLKVAIADITDSPG</sequence>
<dbReference type="CDD" id="cd00093">
    <property type="entry name" value="HTH_XRE"/>
    <property type="match status" value="1"/>
</dbReference>
<organism evidence="2 3">
    <name type="scientific">Kitasatospora nipponensis</name>
    <dbReference type="NCBI Taxonomy" id="258049"/>
    <lineage>
        <taxon>Bacteria</taxon>
        <taxon>Bacillati</taxon>
        <taxon>Actinomycetota</taxon>
        <taxon>Actinomycetes</taxon>
        <taxon>Kitasatosporales</taxon>
        <taxon>Streptomycetaceae</taxon>
        <taxon>Kitasatospora</taxon>
    </lineage>
</organism>
<dbReference type="Gene3D" id="1.10.260.40">
    <property type="entry name" value="lambda repressor-like DNA-binding domains"/>
    <property type="match status" value="1"/>
</dbReference>
<dbReference type="Pfam" id="PF01381">
    <property type="entry name" value="HTH_3"/>
    <property type="match status" value="1"/>
</dbReference>
<dbReference type="InterPro" id="IPR010982">
    <property type="entry name" value="Lambda_DNA-bd_dom_sf"/>
</dbReference>
<comment type="caution">
    <text evidence="2">The sequence shown here is derived from an EMBL/GenBank/DDBJ whole genome shotgun (WGS) entry which is preliminary data.</text>
</comment>
<evidence type="ECO:0000259" key="1">
    <source>
        <dbReference type="PROSITE" id="PS50943"/>
    </source>
</evidence>
<dbReference type="PROSITE" id="PS50943">
    <property type="entry name" value="HTH_CROC1"/>
    <property type="match status" value="1"/>
</dbReference>
<dbReference type="EMBL" id="BAAALF010000824">
    <property type="protein sequence ID" value="GAA1079813.1"/>
    <property type="molecule type" value="Genomic_DNA"/>
</dbReference>
<accession>A0ABN1TF65</accession>
<reference evidence="2 3" key="1">
    <citation type="journal article" date="2019" name="Int. J. Syst. Evol. Microbiol.">
        <title>The Global Catalogue of Microorganisms (GCM) 10K type strain sequencing project: providing services to taxonomists for standard genome sequencing and annotation.</title>
        <authorList>
            <consortium name="The Broad Institute Genomics Platform"/>
            <consortium name="The Broad Institute Genome Sequencing Center for Infectious Disease"/>
            <person name="Wu L."/>
            <person name="Ma J."/>
        </authorList>
    </citation>
    <scope>NUCLEOTIDE SEQUENCE [LARGE SCALE GENOMIC DNA]</scope>
    <source>
        <strain evidence="2 3">JCM 13004</strain>
    </source>
</reference>
<protein>
    <recommendedName>
        <fullName evidence="1">HTH cro/C1-type domain-containing protein</fullName>
    </recommendedName>
</protein>
<dbReference type="SMART" id="SM00530">
    <property type="entry name" value="HTH_XRE"/>
    <property type="match status" value="1"/>
</dbReference>
<keyword evidence="3" id="KW-1185">Reference proteome</keyword>
<dbReference type="Proteomes" id="UP001500037">
    <property type="component" value="Unassembled WGS sequence"/>
</dbReference>